<keyword evidence="2" id="KW-0732">Signal</keyword>
<protein>
    <submittedName>
        <fullName evidence="3">Uncharacterized protein</fullName>
    </submittedName>
</protein>
<dbReference type="EMBL" id="JARGDH010000003">
    <property type="protein sequence ID" value="KAL0272891.1"/>
    <property type="molecule type" value="Genomic_DNA"/>
</dbReference>
<feature type="compositionally biased region" description="Polar residues" evidence="1">
    <location>
        <begin position="69"/>
        <end position="86"/>
    </location>
</feature>
<evidence type="ECO:0000256" key="1">
    <source>
        <dbReference type="SAM" id="MobiDB-lite"/>
    </source>
</evidence>
<name>A0AAW2HTT4_9NEOP</name>
<evidence type="ECO:0000256" key="2">
    <source>
        <dbReference type="SAM" id="SignalP"/>
    </source>
</evidence>
<sequence>MLLIFIHVFNVLLPVAVSVPTVYDQRQSGSSNVRIDVKDAVLIAIADEFGDYDYTYDYSDLTIKPEVPSTTAKPVSVTPAASSTALPSVDPKSTTAATDSTTALNPQNASLILDADNSTLTFVSKPGNETAQPEKAPTIHGAVIGQDYQIPVIVVHDVKENTKLLPVKIVEKSAPRNGSDGLPLFRNCSPGFFLDNHNRCKRIRKPLKAPV</sequence>
<evidence type="ECO:0000313" key="3">
    <source>
        <dbReference type="EMBL" id="KAL0272891.1"/>
    </source>
</evidence>
<feature type="chain" id="PRO_5043923811" evidence="2">
    <location>
        <begin position="19"/>
        <end position="211"/>
    </location>
</feature>
<reference evidence="3" key="1">
    <citation type="journal article" date="2024" name="Gigascience">
        <title>Chromosome-level genome of the poultry shaft louse Menopon gallinae provides insight into the host-switching and adaptive evolution of parasitic lice.</title>
        <authorList>
            <person name="Xu Y."/>
            <person name="Ma L."/>
            <person name="Liu S."/>
            <person name="Liang Y."/>
            <person name="Liu Q."/>
            <person name="He Z."/>
            <person name="Tian L."/>
            <person name="Duan Y."/>
            <person name="Cai W."/>
            <person name="Li H."/>
            <person name="Song F."/>
        </authorList>
    </citation>
    <scope>NUCLEOTIDE SEQUENCE</scope>
    <source>
        <strain evidence="3">Cailab_2023a</strain>
    </source>
</reference>
<comment type="caution">
    <text evidence="3">The sequence shown here is derived from an EMBL/GenBank/DDBJ whole genome shotgun (WGS) entry which is preliminary data.</text>
</comment>
<feature type="signal peptide" evidence="2">
    <location>
        <begin position="1"/>
        <end position="18"/>
    </location>
</feature>
<accession>A0AAW2HTT4</accession>
<feature type="region of interest" description="Disordered" evidence="1">
    <location>
        <begin position="69"/>
        <end position="101"/>
    </location>
</feature>
<proteinExistence type="predicted"/>
<dbReference type="AlphaFoldDB" id="A0AAW2HTT4"/>
<gene>
    <name evidence="3" type="ORF">PYX00_005709</name>
</gene>
<organism evidence="3">
    <name type="scientific">Menopon gallinae</name>
    <name type="common">poultry shaft louse</name>
    <dbReference type="NCBI Taxonomy" id="328185"/>
    <lineage>
        <taxon>Eukaryota</taxon>
        <taxon>Metazoa</taxon>
        <taxon>Ecdysozoa</taxon>
        <taxon>Arthropoda</taxon>
        <taxon>Hexapoda</taxon>
        <taxon>Insecta</taxon>
        <taxon>Pterygota</taxon>
        <taxon>Neoptera</taxon>
        <taxon>Paraneoptera</taxon>
        <taxon>Psocodea</taxon>
        <taxon>Troctomorpha</taxon>
        <taxon>Phthiraptera</taxon>
        <taxon>Amblycera</taxon>
        <taxon>Menoponidae</taxon>
        <taxon>Menopon</taxon>
    </lineage>
</organism>